<dbReference type="STRING" id="1850250.LPB142_15650"/>
<evidence type="ECO:0000313" key="2">
    <source>
        <dbReference type="Proteomes" id="UP000176562"/>
    </source>
</evidence>
<dbReference type="KEGG" id="rhp:LPB142_15650"/>
<dbReference type="Proteomes" id="UP000176562">
    <property type="component" value="Chromosome"/>
</dbReference>
<gene>
    <name evidence="1" type="ORF">LPB142_15650</name>
</gene>
<sequence length="228" mass="24574">MGLTSQTAHAEGDMDRCISRQHQPTGVGLSRLPSAVHGLEPLVSLPSEGHLKLHSASSDCCSNWPSPTGDLTFLAGPYDPVNRRLYIWGFDRNGWIEVVEAGGTWVFGESGTIEPRLYEPADDIEDVTTIERSEILGVQFYGGHTAPHWLTGSQSYRVYQISGPEVSRVPELEAGRLDYVGDDLAAGFAVFAPAGASWGSSPEMLVWYDGAGIVMPPAGLPPLTGFCR</sequence>
<protein>
    <submittedName>
        <fullName evidence="1">Uncharacterized protein</fullName>
    </submittedName>
</protein>
<keyword evidence="2" id="KW-1185">Reference proteome</keyword>
<reference evidence="1 2" key="1">
    <citation type="submission" date="2016-10" db="EMBL/GenBank/DDBJ databases">
        <title>Rhodobacter sp. LPB0142, isolated from sea water.</title>
        <authorList>
            <person name="Kim E."/>
            <person name="Yi H."/>
        </authorList>
    </citation>
    <scope>NUCLEOTIDE SEQUENCE [LARGE SCALE GENOMIC DNA]</scope>
    <source>
        <strain evidence="1 2">LPB0142</strain>
    </source>
</reference>
<evidence type="ECO:0000313" key="1">
    <source>
        <dbReference type="EMBL" id="AOZ70591.1"/>
    </source>
</evidence>
<dbReference type="AlphaFoldDB" id="A0A1D9MFC8"/>
<organism evidence="1 2">
    <name type="scientific">Rhodobacter xanthinilyticus</name>
    <dbReference type="NCBI Taxonomy" id="1850250"/>
    <lineage>
        <taxon>Bacteria</taxon>
        <taxon>Pseudomonadati</taxon>
        <taxon>Pseudomonadota</taxon>
        <taxon>Alphaproteobacteria</taxon>
        <taxon>Rhodobacterales</taxon>
        <taxon>Rhodobacter group</taxon>
        <taxon>Rhodobacter</taxon>
    </lineage>
</organism>
<proteinExistence type="predicted"/>
<name>A0A1D9MFC8_9RHOB</name>
<dbReference type="EMBL" id="CP017781">
    <property type="protein sequence ID" value="AOZ70591.1"/>
    <property type="molecule type" value="Genomic_DNA"/>
</dbReference>
<accession>A0A1D9MFC8</accession>